<dbReference type="InterPro" id="IPR013087">
    <property type="entry name" value="Znf_C2H2_type"/>
</dbReference>
<evidence type="ECO:0000313" key="4">
    <source>
        <dbReference type="EMBL" id="KAK2649589.1"/>
    </source>
</evidence>
<dbReference type="InterPro" id="IPR036236">
    <property type="entry name" value="Znf_C2H2_sf"/>
</dbReference>
<feature type="compositionally biased region" description="Polar residues" evidence="2">
    <location>
        <begin position="1"/>
        <end position="11"/>
    </location>
</feature>
<comment type="caution">
    <text evidence="4">The sequence shown here is derived from an EMBL/GenBank/DDBJ whole genome shotgun (WGS) entry which is preliminary data.</text>
</comment>
<dbReference type="GO" id="GO:0005634">
    <property type="term" value="C:nucleus"/>
    <property type="evidence" value="ECO:0007669"/>
    <property type="project" value="TreeGrafter"/>
</dbReference>
<feature type="region of interest" description="Disordered" evidence="2">
    <location>
        <begin position="1"/>
        <end position="22"/>
    </location>
</feature>
<dbReference type="GO" id="GO:0008270">
    <property type="term" value="F:zinc ion binding"/>
    <property type="evidence" value="ECO:0007669"/>
    <property type="project" value="UniProtKB-KW"/>
</dbReference>
<dbReference type="PROSITE" id="PS50157">
    <property type="entry name" value="ZINC_FINGER_C2H2_2"/>
    <property type="match status" value="1"/>
</dbReference>
<gene>
    <name evidence="4" type="ORF">Ddye_017078</name>
</gene>
<dbReference type="Gene3D" id="3.30.160.60">
    <property type="entry name" value="Classic Zinc Finger"/>
    <property type="match status" value="1"/>
</dbReference>
<reference evidence="4" key="1">
    <citation type="journal article" date="2023" name="Plant J.">
        <title>Genome sequences and population genomics provide insights into the demographic history, inbreeding, and mutation load of two 'living fossil' tree species of Dipteronia.</title>
        <authorList>
            <person name="Feng Y."/>
            <person name="Comes H.P."/>
            <person name="Chen J."/>
            <person name="Zhu S."/>
            <person name="Lu R."/>
            <person name="Zhang X."/>
            <person name="Li P."/>
            <person name="Qiu J."/>
            <person name="Olsen K.M."/>
            <person name="Qiu Y."/>
        </authorList>
    </citation>
    <scope>NUCLEOTIDE SEQUENCE</scope>
    <source>
        <strain evidence="4">KIB01</strain>
    </source>
</reference>
<protein>
    <recommendedName>
        <fullName evidence="3">C2H2-type domain-containing protein</fullName>
    </recommendedName>
</protein>
<dbReference type="GO" id="GO:0010090">
    <property type="term" value="P:trichome morphogenesis"/>
    <property type="evidence" value="ECO:0007669"/>
    <property type="project" value="InterPro"/>
</dbReference>
<keyword evidence="1" id="KW-0479">Metal-binding</keyword>
<keyword evidence="5" id="KW-1185">Reference proteome</keyword>
<dbReference type="GO" id="GO:0009736">
    <property type="term" value="P:cytokinin-activated signaling pathway"/>
    <property type="evidence" value="ECO:0007669"/>
    <property type="project" value="TreeGrafter"/>
</dbReference>
<evidence type="ECO:0000259" key="3">
    <source>
        <dbReference type="PROSITE" id="PS50157"/>
    </source>
</evidence>
<proteinExistence type="predicted"/>
<dbReference type="InterPro" id="IPR044299">
    <property type="entry name" value="GIS3/ZFP5/ZFP6"/>
</dbReference>
<feature type="domain" description="C2H2-type" evidence="3">
    <location>
        <begin position="63"/>
        <end position="90"/>
    </location>
</feature>
<dbReference type="SUPFAM" id="SSF57667">
    <property type="entry name" value="beta-beta-alpha zinc fingers"/>
    <property type="match status" value="1"/>
</dbReference>
<dbReference type="PROSITE" id="PS00028">
    <property type="entry name" value="ZINC_FINGER_C2H2_1"/>
    <property type="match status" value="1"/>
</dbReference>
<dbReference type="GO" id="GO:0000976">
    <property type="term" value="F:transcription cis-regulatory region binding"/>
    <property type="evidence" value="ECO:0007669"/>
    <property type="project" value="TreeGrafter"/>
</dbReference>
<evidence type="ECO:0000256" key="2">
    <source>
        <dbReference type="SAM" id="MobiDB-lite"/>
    </source>
</evidence>
<dbReference type="PANTHER" id="PTHR46353:SF11">
    <property type="entry name" value="C2H2-TYPE DOMAIN-CONTAINING PROTEIN"/>
    <property type="match status" value="1"/>
</dbReference>
<dbReference type="AlphaFoldDB" id="A0AAD9WZG3"/>
<keyword evidence="1" id="KW-0862">Zinc</keyword>
<evidence type="ECO:0000313" key="5">
    <source>
        <dbReference type="Proteomes" id="UP001280121"/>
    </source>
</evidence>
<dbReference type="GO" id="GO:0003700">
    <property type="term" value="F:DNA-binding transcription factor activity"/>
    <property type="evidence" value="ECO:0007669"/>
    <property type="project" value="TreeGrafter"/>
</dbReference>
<evidence type="ECO:0000256" key="1">
    <source>
        <dbReference type="PROSITE-ProRule" id="PRU00042"/>
    </source>
</evidence>
<dbReference type="GO" id="GO:0009740">
    <property type="term" value="P:gibberellic acid mediated signaling pathway"/>
    <property type="evidence" value="ECO:0007669"/>
    <property type="project" value="TreeGrafter"/>
</dbReference>
<accession>A0AAD9WZG3</accession>
<organism evidence="4 5">
    <name type="scientific">Dipteronia dyeriana</name>
    <dbReference type="NCBI Taxonomy" id="168575"/>
    <lineage>
        <taxon>Eukaryota</taxon>
        <taxon>Viridiplantae</taxon>
        <taxon>Streptophyta</taxon>
        <taxon>Embryophyta</taxon>
        <taxon>Tracheophyta</taxon>
        <taxon>Spermatophyta</taxon>
        <taxon>Magnoliopsida</taxon>
        <taxon>eudicotyledons</taxon>
        <taxon>Gunneridae</taxon>
        <taxon>Pentapetalae</taxon>
        <taxon>rosids</taxon>
        <taxon>malvids</taxon>
        <taxon>Sapindales</taxon>
        <taxon>Sapindaceae</taxon>
        <taxon>Hippocastanoideae</taxon>
        <taxon>Acereae</taxon>
        <taxon>Dipteronia</taxon>
    </lineage>
</organism>
<keyword evidence="1" id="KW-0863">Zinc-finger</keyword>
<dbReference type="EMBL" id="JANJYI010000005">
    <property type="protein sequence ID" value="KAK2649589.1"/>
    <property type="molecule type" value="Genomic_DNA"/>
</dbReference>
<name>A0AAD9WZG3_9ROSI</name>
<sequence>MGESSKLSSTEMMMMTDKQSDKKPTSAILKLFGFPLTEQDHEILDKAKNNNNNGSVEISNRKFECQFCRRAFANSQALGGHQNAHKRERQRARRAQFHSDHQRFIAASAAAPILSSHAVRSSAAPRIYPPRELITSCSNTSSTSSAVKFGPRPIYHPSRRLLLPSSPSRIYIAHPLHVAVATIPSYAQFSGKLPEEDIGVDLHLKLASSG</sequence>
<dbReference type="PANTHER" id="PTHR46353">
    <property type="entry name" value="ZINC FINGER PROTEIN 5"/>
    <property type="match status" value="1"/>
</dbReference>
<dbReference type="Proteomes" id="UP001280121">
    <property type="component" value="Unassembled WGS sequence"/>
</dbReference>